<proteinExistence type="predicted"/>
<dbReference type="AlphaFoldDB" id="A0A2V3W1V2"/>
<name>A0A2V3W1V2_9BACI</name>
<dbReference type="PANTHER" id="PTHR33639:SF2">
    <property type="entry name" value="DUF393 DOMAIN-CONTAINING PROTEIN"/>
    <property type="match status" value="1"/>
</dbReference>
<dbReference type="Proteomes" id="UP000247978">
    <property type="component" value="Unassembled WGS sequence"/>
</dbReference>
<protein>
    <submittedName>
        <fullName evidence="1">Putative DCC family thiol-disulfide oxidoreductase YuxK</fullName>
    </submittedName>
</protein>
<evidence type="ECO:0000313" key="2">
    <source>
        <dbReference type="Proteomes" id="UP000247978"/>
    </source>
</evidence>
<sequence length="132" mass="15857">MTMKRIILFDGECNFCNWNVQFIIKRDPKAIFKFASLQSEVGLQLIEQYHIPNHRDSLILIEKDQYYVKSTAALRICKKLHLFWRFLSIFMIIPKKVRDFGYDIIAKNRYKLFGKSDRCMIPSPEMRKRFLS</sequence>
<organism evidence="1 2">
    <name type="scientific">Pseudogracilibacillus auburnensis</name>
    <dbReference type="NCBI Taxonomy" id="1494959"/>
    <lineage>
        <taxon>Bacteria</taxon>
        <taxon>Bacillati</taxon>
        <taxon>Bacillota</taxon>
        <taxon>Bacilli</taxon>
        <taxon>Bacillales</taxon>
        <taxon>Bacillaceae</taxon>
        <taxon>Pseudogracilibacillus</taxon>
    </lineage>
</organism>
<dbReference type="Pfam" id="PF04134">
    <property type="entry name" value="DCC1-like"/>
    <property type="match status" value="1"/>
</dbReference>
<gene>
    <name evidence="1" type="ORF">DFR56_10839</name>
</gene>
<keyword evidence="2" id="KW-1185">Reference proteome</keyword>
<accession>A0A2V3W1V2</accession>
<evidence type="ECO:0000313" key="1">
    <source>
        <dbReference type="EMBL" id="PXW86225.1"/>
    </source>
</evidence>
<comment type="caution">
    <text evidence="1">The sequence shown here is derived from an EMBL/GenBank/DDBJ whole genome shotgun (WGS) entry which is preliminary data.</text>
</comment>
<dbReference type="EMBL" id="QJJQ01000008">
    <property type="protein sequence ID" value="PXW86225.1"/>
    <property type="molecule type" value="Genomic_DNA"/>
</dbReference>
<dbReference type="InterPro" id="IPR052927">
    <property type="entry name" value="DCC_oxidoreductase"/>
</dbReference>
<dbReference type="InterPro" id="IPR007263">
    <property type="entry name" value="DCC1-like"/>
</dbReference>
<dbReference type="PANTHER" id="PTHR33639">
    <property type="entry name" value="THIOL-DISULFIDE OXIDOREDUCTASE DCC"/>
    <property type="match status" value="1"/>
</dbReference>
<dbReference type="GO" id="GO:0015035">
    <property type="term" value="F:protein-disulfide reductase activity"/>
    <property type="evidence" value="ECO:0007669"/>
    <property type="project" value="InterPro"/>
</dbReference>
<reference evidence="1 2" key="1">
    <citation type="submission" date="2018-05" db="EMBL/GenBank/DDBJ databases">
        <title>Genomic Encyclopedia of Type Strains, Phase IV (KMG-IV): sequencing the most valuable type-strain genomes for metagenomic binning, comparative biology and taxonomic classification.</title>
        <authorList>
            <person name="Goeker M."/>
        </authorList>
    </citation>
    <scope>NUCLEOTIDE SEQUENCE [LARGE SCALE GENOMIC DNA]</scope>
    <source>
        <strain evidence="1 2">DSM 28556</strain>
    </source>
</reference>